<dbReference type="EMBL" id="JQCL01000056">
    <property type="protein sequence ID" value="KRO11256.1"/>
    <property type="molecule type" value="Genomic_DNA"/>
</dbReference>
<protein>
    <submittedName>
        <fullName evidence="1">Uncharacterized protein</fullName>
    </submittedName>
</protein>
<comment type="caution">
    <text evidence="1">The sequence shown here is derived from an EMBL/GenBank/DDBJ whole genome shotgun (WGS) entry which is preliminary data.</text>
</comment>
<gene>
    <name evidence="1" type="ORF">IV64_GL002428</name>
</gene>
<dbReference type="Proteomes" id="UP000051783">
    <property type="component" value="Unassembled WGS sequence"/>
</dbReference>
<dbReference type="PATRIC" id="fig|942150.3.peg.2536"/>
<sequence>MFEKGSNKLVTGFMLGAALMGTGLTTGLVYGNASRPVMAQAKTKTKKVTLKNIYYKDGKKKSLSFSVPYGTTISIPKPKFKGYVAVWDGGGEYAVDKNGNGDLVHWSSLIYMKKLTTAQQKKNAKSKKAITAKGIVPVSNITPAPYFTARGLKGTLVTIAAPKVAGYTALTPKLKVGIEGKKFAIVSTTPRYAKNSSFGYKATKVKATKSTKSGKLKVKGTFAIKNKKSAKKHAATHAVITDYKGNTHVKLNSKKAFNKSIKKRAAAKKVTVMAAYRTKKHNSKSYTYHMLSVPKKVTVKATK</sequence>
<evidence type="ECO:0000313" key="2">
    <source>
        <dbReference type="Proteomes" id="UP000051783"/>
    </source>
</evidence>
<dbReference type="OrthoDB" id="2329418at2"/>
<dbReference type="AlphaFoldDB" id="A0A0R2MBZ7"/>
<dbReference type="RefSeq" id="WP_057706148.1">
    <property type="nucleotide sequence ID" value="NZ_JQCL01000056.1"/>
</dbReference>
<reference evidence="1 2" key="1">
    <citation type="journal article" date="2015" name="Genome Announc.">
        <title>Expanding the biotechnology potential of lactobacilli through comparative genomics of 213 strains and associated genera.</title>
        <authorList>
            <person name="Sun Z."/>
            <person name="Harris H.M."/>
            <person name="McCann A."/>
            <person name="Guo C."/>
            <person name="Argimon S."/>
            <person name="Zhang W."/>
            <person name="Yang X."/>
            <person name="Jeffery I.B."/>
            <person name="Cooney J.C."/>
            <person name="Kagawa T.F."/>
            <person name="Liu W."/>
            <person name="Song Y."/>
            <person name="Salvetti E."/>
            <person name="Wrobel A."/>
            <person name="Rasinkangas P."/>
            <person name="Parkhill J."/>
            <person name="Rea M.C."/>
            <person name="O'Sullivan O."/>
            <person name="Ritari J."/>
            <person name="Douillard F.P."/>
            <person name="Paul Ross R."/>
            <person name="Yang R."/>
            <person name="Briner A.E."/>
            <person name="Felis G.E."/>
            <person name="de Vos W.M."/>
            <person name="Barrangou R."/>
            <person name="Klaenhammer T.R."/>
            <person name="Caufield P.W."/>
            <person name="Cui Y."/>
            <person name="Zhang H."/>
            <person name="O'Toole P.W."/>
        </authorList>
    </citation>
    <scope>NUCLEOTIDE SEQUENCE [LARGE SCALE GENOMIC DNA]</scope>
    <source>
        <strain evidence="1 2">LMG 26013</strain>
    </source>
</reference>
<proteinExistence type="predicted"/>
<name>A0A0R2MBZ7_9LACO</name>
<evidence type="ECO:0000313" key="1">
    <source>
        <dbReference type="EMBL" id="KRO11256.1"/>
    </source>
</evidence>
<accession>A0A0R2MBZ7</accession>
<organism evidence="1 2">
    <name type="scientific">Lactiplantibacillus xiangfangensis</name>
    <dbReference type="NCBI Taxonomy" id="942150"/>
    <lineage>
        <taxon>Bacteria</taxon>
        <taxon>Bacillati</taxon>
        <taxon>Bacillota</taxon>
        <taxon>Bacilli</taxon>
        <taxon>Lactobacillales</taxon>
        <taxon>Lactobacillaceae</taxon>
        <taxon>Lactiplantibacillus</taxon>
    </lineage>
</organism>
<keyword evidence="2" id="KW-1185">Reference proteome</keyword>